<dbReference type="GO" id="GO:0140647">
    <property type="term" value="P:P450-containing electron transport chain"/>
    <property type="evidence" value="ECO:0007669"/>
    <property type="project" value="InterPro"/>
</dbReference>
<dbReference type="InterPro" id="IPR036010">
    <property type="entry name" value="2Fe-2S_ferredoxin-like_sf"/>
</dbReference>
<keyword evidence="3" id="KW-0479">Metal-binding</keyword>
<accession>A0A1G6R4B2</accession>
<keyword evidence="9" id="KW-1185">Reference proteome</keyword>
<sequence>MPRIVIENLFNRTINSTASKRKVIELIHENGIDWMHACGKKGRCTSCKMIVVEGLENLSEPNERETNYFKQKRLGPQERLSCQSTLDKGEIRIRVAEINKFPHLEYSE</sequence>
<dbReference type="RefSeq" id="WP_087938735.1">
    <property type="nucleotide sequence ID" value="NZ_FNAC01000011.1"/>
</dbReference>
<evidence type="ECO:0000256" key="2">
    <source>
        <dbReference type="ARBA" id="ARBA00022714"/>
    </source>
</evidence>
<dbReference type="Pfam" id="PF00111">
    <property type="entry name" value="Fer2"/>
    <property type="match status" value="1"/>
</dbReference>
<dbReference type="EMBL" id="FNAC01000011">
    <property type="protein sequence ID" value="SDC99499.1"/>
    <property type="molecule type" value="Genomic_DNA"/>
</dbReference>
<protein>
    <submittedName>
        <fullName evidence="8">Ferredoxin, 2Fe-2S</fullName>
    </submittedName>
</protein>
<organism evidence="8 9">
    <name type="scientific">Algoriphagus faecimaris</name>
    <dbReference type="NCBI Taxonomy" id="686796"/>
    <lineage>
        <taxon>Bacteria</taxon>
        <taxon>Pseudomonadati</taxon>
        <taxon>Bacteroidota</taxon>
        <taxon>Cytophagia</taxon>
        <taxon>Cytophagales</taxon>
        <taxon>Cyclobacteriaceae</taxon>
        <taxon>Algoriphagus</taxon>
    </lineage>
</organism>
<dbReference type="PANTHER" id="PTHR23426">
    <property type="entry name" value="FERREDOXIN/ADRENODOXIN"/>
    <property type="match status" value="1"/>
</dbReference>
<dbReference type="Gene3D" id="3.10.20.30">
    <property type="match status" value="1"/>
</dbReference>
<dbReference type="InterPro" id="IPR001041">
    <property type="entry name" value="2Fe-2S_ferredoxin-type"/>
</dbReference>
<evidence type="ECO:0000256" key="1">
    <source>
        <dbReference type="ARBA" id="ARBA00010914"/>
    </source>
</evidence>
<keyword evidence="2" id="KW-0001">2Fe-2S</keyword>
<dbReference type="Proteomes" id="UP000199060">
    <property type="component" value="Unassembled WGS sequence"/>
</dbReference>
<dbReference type="SUPFAM" id="SSF54292">
    <property type="entry name" value="2Fe-2S ferredoxin-like"/>
    <property type="match status" value="1"/>
</dbReference>
<dbReference type="AlphaFoldDB" id="A0A1G6R4B2"/>
<comment type="cofactor">
    <cofactor evidence="6">
        <name>[2Fe-2S] cluster</name>
        <dbReference type="ChEBI" id="CHEBI:190135"/>
    </cofactor>
</comment>
<evidence type="ECO:0000313" key="9">
    <source>
        <dbReference type="Proteomes" id="UP000199060"/>
    </source>
</evidence>
<dbReference type="PANTHER" id="PTHR23426:SF65">
    <property type="entry name" value="FERREDOXIN-2, MITOCHONDRIAL"/>
    <property type="match status" value="1"/>
</dbReference>
<evidence type="ECO:0000259" key="7">
    <source>
        <dbReference type="PROSITE" id="PS51085"/>
    </source>
</evidence>
<dbReference type="GO" id="GO:0009055">
    <property type="term" value="F:electron transfer activity"/>
    <property type="evidence" value="ECO:0007669"/>
    <property type="project" value="TreeGrafter"/>
</dbReference>
<keyword evidence="4" id="KW-0408">Iron</keyword>
<gene>
    <name evidence="8" type="ORF">SAMN04488104_101188</name>
</gene>
<dbReference type="OrthoDB" id="9799640at2"/>
<reference evidence="9" key="1">
    <citation type="submission" date="2016-10" db="EMBL/GenBank/DDBJ databases">
        <authorList>
            <person name="Varghese N."/>
            <person name="Submissions S."/>
        </authorList>
    </citation>
    <scope>NUCLEOTIDE SEQUENCE [LARGE SCALE GENOMIC DNA]</scope>
    <source>
        <strain evidence="9">DSM 23095</strain>
    </source>
</reference>
<evidence type="ECO:0000256" key="6">
    <source>
        <dbReference type="ARBA" id="ARBA00034078"/>
    </source>
</evidence>
<name>A0A1G6R4B2_9BACT</name>
<comment type="similarity">
    <text evidence="1">Belongs to the adrenodoxin/putidaredoxin family.</text>
</comment>
<dbReference type="CDD" id="cd00207">
    <property type="entry name" value="fer2"/>
    <property type="match status" value="1"/>
</dbReference>
<dbReference type="STRING" id="686796.SAMN04488104_101188"/>
<dbReference type="InterPro" id="IPR012675">
    <property type="entry name" value="Beta-grasp_dom_sf"/>
</dbReference>
<evidence type="ECO:0000256" key="5">
    <source>
        <dbReference type="ARBA" id="ARBA00023014"/>
    </source>
</evidence>
<dbReference type="GO" id="GO:0046872">
    <property type="term" value="F:metal ion binding"/>
    <property type="evidence" value="ECO:0007669"/>
    <property type="project" value="UniProtKB-KW"/>
</dbReference>
<proteinExistence type="inferred from homology"/>
<dbReference type="GO" id="GO:0051537">
    <property type="term" value="F:2 iron, 2 sulfur cluster binding"/>
    <property type="evidence" value="ECO:0007669"/>
    <property type="project" value="UniProtKB-KW"/>
</dbReference>
<dbReference type="InterPro" id="IPR001055">
    <property type="entry name" value="Adrenodoxin-like"/>
</dbReference>
<evidence type="ECO:0000256" key="3">
    <source>
        <dbReference type="ARBA" id="ARBA00022723"/>
    </source>
</evidence>
<feature type="domain" description="2Fe-2S ferredoxin-type" evidence="7">
    <location>
        <begin position="2"/>
        <end position="99"/>
    </location>
</feature>
<evidence type="ECO:0000256" key="4">
    <source>
        <dbReference type="ARBA" id="ARBA00023004"/>
    </source>
</evidence>
<evidence type="ECO:0000313" key="8">
    <source>
        <dbReference type="EMBL" id="SDC99499.1"/>
    </source>
</evidence>
<keyword evidence="5" id="KW-0411">Iron-sulfur</keyword>
<dbReference type="PROSITE" id="PS51085">
    <property type="entry name" value="2FE2S_FER_2"/>
    <property type="match status" value="1"/>
</dbReference>